<accession>A0A2W5PD32</accession>
<dbReference type="InterPro" id="IPR000873">
    <property type="entry name" value="AMP-dep_synth/lig_dom"/>
</dbReference>
<gene>
    <name evidence="2" type="ORF">DI563_28440</name>
</gene>
<reference evidence="2 3" key="1">
    <citation type="submission" date="2017-08" db="EMBL/GenBank/DDBJ databases">
        <title>Infants hospitalized years apart are colonized by the same room-sourced microbial strains.</title>
        <authorList>
            <person name="Brooks B."/>
            <person name="Olm M.R."/>
            <person name="Firek B.A."/>
            <person name="Baker R."/>
            <person name="Thomas B.C."/>
            <person name="Morowitz M.J."/>
            <person name="Banfield J.F."/>
        </authorList>
    </citation>
    <scope>NUCLEOTIDE SEQUENCE [LARGE SCALE GENOMIC DNA]</scope>
    <source>
        <strain evidence="2">S2_005_003_R2_41</strain>
    </source>
</reference>
<comment type="caution">
    <text evidence="2">The sequence shown here is derived from an EMBL/GenBank/DDBJ whole genome shotgun (WGS) entry which is preliminary data.</text>
</comment>
<dbReference type="AlphaFoldDB" id="A0A2W5PD32"/>
<protein>
    <submittedName>
        <fullName evidence="2">AMP-dependent synthetase</fullName>
    </submittedName>
</protein>
<name>A0A2W5PD32_VARPD</name>
<organism evidence="2 3">
    <name type="scientific">Variovorax paradoxus</name>
    <dbReference type="NCBI Taxonomy" id="34073"/>
    <lineage>
        <taxon>Bacteria</taxon>
        <taxon>Pseudomonadati</taxon>
        <taxon>Pseudomonadota</taxon>
        <taxon>Betaproteobacteria</taxon>
        <taxon>Burkholderiales</taxon>
        <taxon>Comamonadaceae</taxon>
        <taxon>Variovorax</taxon>
    </lineage>
</organism>
<feature type="domain" description="AMP-dependent synthetase/ligase" evidence="1">
    <location>
        <begin position="23"/>
        <end position="116"/>
    </location>
</feature>
<sequence length="116" mass="12931">METTNTAPSLPVRPQQPLHEYLRTHARERPQHPACIWYGAAMSWAELDRASDAFGARLQALGVKKGEPVVLFLNNCPQYIVAHYGIQKIGAIVCPSGPLNKEHELAYQVNDLKARV</sequence>
<dbReference type="PANTHER" id="PTHR43767:SF1">
    <property type="entry name" value="NONRIBOSOMAL PEPTIDE SYNTHASE PES1 (EUROFUNG)-RELATED"/>
    <property type="match status" value="1"/>
</dbReference>
<dbReference type="Gene3D" id="3.40.50.980">
    <property type="match status" value="1"/>
</dbReference>
<dbReference type="SUPFAM" id="SSF56801">
    <property type="entry name" value="Acetyl-CoA synthetase-like"/>
    <property type="match status" value="1"/>
</dbReference>
<evidence type="ECO:0000313" key="2">
    <source>
        <dbReference type="EMBL" id="PZQ62478.1"/>
    </source>
</evidence>
<evidence type="ECO:0000313" key="3">
    <source>
        <dbReference type="Proteomes" id="UP000249135"/>
    </source>
</evidence>
<dbReference type="EMBL" id="QFPP01000631">
    <property type="protein sequence ID" value="PZQ62478.1"/>
    <property type="molecule type" value="Genomic_DNA"/>
</dbReference>
<dbReference type="InterPro" id="IPR050237">
    <property type="entry name" value="ATP-dep_AMP-bd_enzyme"/>
</dbReference>
<dbReference type="Proteomes" id="UP000249135">
    <property type="component" value="Unassembled WGS sequence"/>
</dbReference>
<feature type="non-terminal residue" evidence="2">
    <location>
        <position position="116"/>
    </location>
</feature>
<dbReference type="Pfam" id="PF00501">
    <property type="entry name" value="AMP-binding"/>
    <property type="match status" value="1"/>
</dbReference>
<proteinExistence type="predicted"/>
<dbReference type="PANTHER" id="PTHR43767">
    <property type="entry name" value="LONG-CHAIN-FATTY-ACID--COA LIGASE"/>
    <property type="match status" value="1"/>
</dbReference>
<evidence type="ECO:0000259" key="1">
    <source>
        <dbReference type="Pfam" id="PF00501"/>
    </source>
</evidence>